<evidence type="ECO:0000259" key="6">
    <source>
        <dbReference type="PROSITE" id="PS50089"/>
    </source>
</evidence>
<dbReference type="InterPro" id="IPR015947">
    <property type="entry name" value="PUA-like_sf"/>
</dbReference>
<feature type="compositionally biased region" description="Polar residues" evidence="5">
    <location>
        <begin position="601"/>
        <end position="614"/>
    </location>
</feature>
<proteinExistence type="predicted"/>
<dbReference type="HOGENOM" id="CLU_013989_3_0_1"/>
<protein>
    <recommendedName>
        <fullName evidence="10">RING-type domain-containing protein</fullName>
    </recommendedName>
</protein>
<dbReference type="PROSITE" id="PS51787">
    <property type="entry name" value="LON_N"/>
    <property type="match status" value="1"/>
</dbReference>
<dbReference type="Gene3D" id="3.30.40.10">
    <property type="entry name" value="Zinc/RING finger domain, C3HC4 (zinc finger)"/>
    <property type="match status" value="2"/>
</dbReference>
<dbReference type="PANTHER" id="PTHR23327:SF42">
    <property type="entry name" value="LON PEPTIDASE N-TERMINAL DOMAIN AND RING FINGER PROTEIN C14F5.10C"/>
    <property type="match status" value="1"/>
</dbReference>
<dbReference type="CDD" id="cd16514">
    <property type="entry name" value="RING-HC_LONFs_rpt2"/>
    <property type="match status" value="1"/>
</dbReference>
<dbReference type="Proteomes" id="UP000054266">
    <property type="component" value="Unassembled WGS sequence"/>
</dbReference>
<dbReference type="InterPro" id="IPR003111">
    <property type="entry name" value="Lon_prtase_N"/>
</dbReference>
<dbReference type="InterPro" id="IPR027370">
    <property type="entry name" value="Znf-RING_euk"/>
</dbReference>
<dbReference type="GO" id="GO:0008270">
    <property type="term" value="F:zinc ion binding"/>
    <property type="evidence" value="ECO:0007669"/>
    <property type="project" value="UniProtKB-KW"/>
</dbReference>
<dbReference type="GO" id="GO:0061630">
    <property type="term" value="F:ubiquitin protein ligase activity"/>
    <property type="evidence" value="ECO:0007669"/>
    <property type="project" value="TreeGrafter"/>
</dbReference>
<evidence type="ECO:0000256" key="2">
    <source>
        <dbReference type="ARBA" id="ARBA00022771"/>
    </source>
</evidence>
<organism evidence="8 9">
    <name type="scientific">Phialophora macrospora</name>
    <dbReference type="NCBI Taxonomy" id="1851006"/>
    <lineage>
        <taxon>Eukaryota</taxon>
        <taxon>Fungi</taxon>
        <taxon>Dikarya</taxon>
        <taxon>Ascomycota</taxon>
        <taxon>Pezizomycotina</taxon>
        <taxon>Eurotiomycetes</taxon>
        <taxon>Chaetothyriomycetidae</taxon>
        <taxon>Chaetothyriales</taxon>
        <taxon>Herpotrichiellaceae</taxon>
        <taxon>Phialophora</taxon>
    </lineage>
</organism>
<dbReference type="InterPro" id="IPR013083">
    <property type="entry name" value="Znf_RING/FYVE/PHD"/>
</dbReference>
<gene>
    <name evidence="8" type="ORF">PV04_06017</name>
</gene>
<keyword evidence="1" id="KW-0479">Metal-binding</keyword>
<evidence type="ECO:0000313" key="8">
    <source>
        <dbReference type="EMBL" id="KIW66712.1"/>
    </source>
</evidence>
<keyword evidence="3" id="KW-0862">Zinc</keyword>
<feature type="compositionally biased region" description="Basic and acidic residues" evidence="5">
    <location>
        <begin position="584"/>
        <end position="600"/>
    </location>
</feature>
<dbReference type="SMART" id="SM00464">
    <property type="entry name" value="LON"/>
    <property type="match status" value="1"/>
</dbReference>
<reference evidence="8 9" key="1">
    <citation type="submission" date="2015-01" db="EMBL/GenBank/DDBJ databases">
        <title>The Genome Sequence of Capronia semiimmersa CBS27337.</title>
        <authorList>
            <consortium name="The Broad Institute Genomics Platform"/>
            <person name="Cuomo C."/>
            <person name="de Hoog S."/>
            <person name="Gorbushina A."/>
            <person name="Stielow B."/>
            <person name="Teixiera M."/>
            <person name="Abouelleil A."/>
            <person name="Chapman S.B."/>
            <person name="Priest M."/>
            <person name="Young S.K."/>
            <person name="Wortman J."/>
            <person name="Nusbaum C."/>
            <person name="Birren B."/>
        </authorList>
    </citation>
    <scope>NUCLEOTIDE SEQUENCE [LARGE SCALE GENOMIC DNA]</scope>
    <source>
        <strain evidence="8 9">CBS 27337</strain>
    </source>
</reference>
<evidence type="ECO:0000256" key="3">
    <source>
        <dbReference type="ARBA" id="ARBA00022833"/>
    </source>
</evidence>
<dbReference type="SUPFAM" id="SSF88697">
    <property type="entry name" value="PUA domain-like"/>
    <property type="match status" value="1"/>
</dbReference>
<name>A0A0D2DX77_9EURO</name>
<sequence>MVLGHTKEGDILAQFTRNPSAVAQMSDGPQSATTTQQGLDAHQQARDIVKLFQCEQCSYPLRDPMTLPCGYTLCRPCLPPLYKRENITYPVVEGRSEAFVCPFEACESEHSAGDCATDVTLNKIGHIVKGFISSRITETPQLSLFLEEQLDWPRVVESSIEVMPRSRVLQGGRIVSTFVMADMGELDFHSGVAYTPVDKGASDAIRAVDVTVLENLRDVVRPELECQVCYQIMLDPSTTACGHTFCRKCLSRAMDHSNYCPMCRRLLPLVHTEQTESSNKRVIRLIQHLFPDLLAARKELAAKEDMTDEETNLPLFPCTLAYPRMPTFLHIFEPRYRLMIRRVLENGTRKFGMLAYRPQREYVPGGPHWQEYGTVLFIDRVEILPDGRSLLETRGLYKFRTLETEMLDGYLTGRVQRVDDISIHEEESLEARETSVAPPMEDDELGRLRRLSTQQLLEYGLGFVRQAQERSARWLHQRVLAAYGQPPEDAATFPYWLASVLPIAETEKYTLLPATSVRERLQITAEWIHRLEQARCEYEAETAKKAREEQARRGQTIPGPAPQSPPVDDQVNNSQASEAPARSGEAHPAEVIEAEVHENEISGTEPANNSTSCD</sequence>
<feature type="compositionally biased region" description="Basic and acidic residues" evidence="5">
    <location>
        <begin position="542"/>
        <end position="552"/>
    </location>
</feature>
<dbReference type="EMBL" id="KN846959">
    <property type="protein sequence ID" value="KIW66712.1"/>
    <property type="molecule type" value="Genomic_DNA"/>
</dbReference>
<dbReference type="Gene3D" id="1.20.58.1480">
    <property type="match status" value="1"/>
</dbReference>
<dbReference type="Pfam" id="PF13445">
    <property type="entry name" value="zf-RING_UBOX"/>
    <property type="match status" value="1"/>
</dbReference>
<keyword evidence="9" id="KW-1185">Reference proteome</keyword>
<evidence type="ECO:0000256" key="4">
    <source>
        <dbReference type="PROSITE-ProRule" id="PRU00175"/>
    </source>
</evidence>
<dbReference type="SMART" id="SM00184">
    <property type="entry name" value="RING"/>
    <property type="match status" value="2"/>
</dbReference>
<feature type="region of interest" description="Disordered" evidence="5">
    <location>
        <begin position="542"/>
        <end position="614"/>
    </location>
</feature>
<evidence type="ECO:0000313" key="9">
    <source>
        <dbReference type="Proteomes" id="UP000054266"/>
    </source>
</evidence>
<dbReference type="SUPFAM" id="SSF57850">
    <property type="entry name" value="RING/U-box"/>
    <property type="match status" value="2"/>
</dbReference>
<dbReference type="Pfam" id="PF02190">
    <property type="entry name" value="LON_substr_bdg"/>
    <property type="match status" value="1"/>
</dbReference>
<dbReference type="InterPro" id="IPR046336">
    <property type="entry name" value="Lon_prtase_N_sf"/>
</dbReference>
<dbReference type="AlphaFoldDB" id="A0A0D2DX77"/>
<feature type="domain" description="RING-type" evidence="6">
    <location>
        <begin position="226"/>
        <end position="264"/>
    </location>
</feature>
<dbReference type="Gene3D" id="2.30.130.40">
    <property type="entry name" value="LON domain-like"/>
    <property type="match status" value="1"/>
</dbReference>
<evidence type="ECO:0008006" key="10">
    <source>
        <dbReference type="Google" id="ProtNLM"/>
    </source>
</evidence>
<dbReference type="PROSITE" id="PS50089">
    <property type="entry name" value="ZF_RING_2"/>
    <property type="match status" value="1"/>
</dbReference>
<dbReference type="Pfam" id="PF13923">
    <property type="entry name" value="zf-C3HC4_2"/>
    <property type="match status" value="1"/>
</dbReference>
<dbReference type="InterPro" id="IPR017907">
    <property type="entry name" value="Znf_RING_CS"/>
</dbReference>
<evidence type="ECO:0000259" key="7">
    <source>
        <dbReference type="PROSITE" id="PS51787"/>
    </source>
</evidence>
<accession>A0A0D2DX77</accession>
<keyword evidence="2 4" id="KW-0863">Zinc-finger</keyword>
<evidence type="ECO:0000256" key="1">
    <source>
        <dbReference type="ARBA" id="ARBA00022723"/>
    </source>
</evidence>
<dbReference type="PANTHER" id="PTHR23327">
    <property type="entry name" value="RING FINGER PROTEIN 127"/>
    <property type="match status" value="1"/>
</dbReference>
<dbReference type="PROSITE" id="PS00518">
    <property type="entry name" value="ZF_RING_1"/>
    <property type="match status" value="1"/>
</dbReference>
<feature type="domain" description="Lon N-terminal" evidence="7">
    <location>
        <begin position="310"/>
        <end position="532"/>
    </location>
</feature>
<evidence type="ECO:0000256" key="5">
    <source>
        <dbReference type="SAM" id="MobiDB-lite"/>
    </source>
</evidence>
<dbReference type="InterPro" id="IPR001841">
    <property type="entry name" value="Znf_RING"/>
</dbReference>
<dbReference type="STRING" id="5601.A0A0D2DX77"/>